<dbReference type="PROSITE" id="PS51318">
    <property type="entry name" value="TAT"/>
    <property type="match status" value="1"/>
</dbReference>
<dbReference type="SUPFAM" id="SSF53850">
    <property type="entry name" value="Periplasmic binding protein-like II"/>
    <property type="match status" value="1"/>
</dbReference>
<dbReference type="PANTHER" id="PTHR30024">
    <property type="entry name" value="ALIPHATIC SULFONATES-BINDING PROTEIN-RELATED"/>
    <property type="match status" value="1"/>
</dbReference>
<feature type="transmembrane region" description="Helical" evidence="2">
    <location>
        <begin position="21"/>
        <end position="44"/>
    </location>
</feature>
<dbReference type="Pfam" id="PF09084">
    <property type="entry name" value="NMT1"/>
    <property type="match status" value="1"/>
</dbReference>
<comment type="similarity">
    <text evidence="1">Belongs to the bacterial solute-binding protein SsuA/TauA family.</text>
</comment>
<evidence type="ECO:0000313" key="5">
    <source>
        <dbReference type="Proteomes" id="UP000588112"/>
    </source>
</evidence>
<keyword evidence="2" id="KW-0472">Membrane</keyword>
<evidence type="ECO:0000259" key="3">
    <source>
        <dbReference type="SMART" id="SM00062"/>
    </source>
</evidence>
<name>A0A7W9DSX6_9ACTN</name>
<organism evidence="4 5">
    <name type="scientific">Sphaerisporangium krabiense</name>
    <dbReference type="NCBI Taxonomy" id="763782"/>
    <lineage>
        <taxon>Bacteria</taxon>
        <taxon>Bacillati</taxon>
        <taxon>Actinomycetota</taxon>
        <taxon>Actinomycetes</taxon>
        <taxon>Streptosporangiales</taxon>
        <taxon>Streptosporangiaceae</taxon>
        <taxon>Sphaerisporangium</taxon>
    </lineage>
</organism>
<dbReference type="InterPro" id="IPR015168">
    <property type="entry name" value="SsuA/THI5"/>
</dbReference>
<reference evidence="4 5" key="1">
    <citation type="submission" date="2020-08" db="EMBL/GenBank/DDBJ databases">
        <title>Sequencing the genomes of 1000 actinobacteria strains.</title>
        <authorList>
            <person name="Klenk H.-P."/>
        </authorList>
    </citation>
    <scope>NUCLEOTIDE SEQUENCE [LARGE SCALE GENOMIC DNA]</scope>
    <source>
        <strain evidence="4 5">DSM 45790</strain>
    </source>
</reference>
<accession>A0A7W9DSX6</accession>
<keyword evidence="2" id="KW-1133">Transmembrane helix</keyword>
<dbReference type="PANTHER" id="PTHR30024:SF21">
    <property type="entry name" value="ABC TRANSPORTER SUBSTRATE-BINDING PROTEIN"/>
    <property type="match status" value="1"/>
</dbReference>
<evidence type="ECO:0000256" key="2">
    <source>
        <dbReference type="SAM" id="Phobius"/>
    </source>
</evidence>
<dbReference type="InterPro" id="IPR006311">
    <property type="entry name" value="TAT_signal"/>
</dbReference>
<dbReference type="EMBL" id="JACHBR010000001">
    <property type="protein sequence ID" value="MBB5629574.1"/>
    <property type="molecule type" value="Genomic_DNA"/>
</dbReference>
<dbReference type="Proteomes" id="UP000588112">
    <property type="component" value="Unassembled WGS sequence"/>
</dbReference>
<keyword evidence="2" id="KW-0812">Transmembrane</keyword>
<gene>
    <name evidence="4" type="ORF">BJ981_005273</name>
</gene>
<evidence type="ECO:0000313" key="4">
    <source>
        <dbReference type="EMBL" id="MBB5629574.1"/>
    </source>
</evidence>
<comment type="caution">
    <text evidence="4">The sequence shown here is derived from an EMBL/GenBank/DDBJ whole genome shotgun (WGS) entry which is preliminary data.</text>
</comment>
<dbReference type="InterPro" id="IPR001638">
    <property type="entry name" value="Solute-binding_3/MltF_N"/>
</dbReference>
<protein>
    <submittedName>
        <fullName evidence="4">NitT/TauT family transport system substrate-binding protein</fullName>
    </submittedName>
</protein>
<feature type="domain" description="Solute-binding protein family 3/N-terminal" evidence="3">
    <location>
        <begin position="59"/>
        <end position="276"/>
    </location>
</feature>
<proteinExistence type="inferred from homology"/>
<keyword evidence="5" id="KW-1185">Reference proteome</keyword>
<sequence>MSEENPAQEPRKDERLISRRSLLVGGGVAGATLAGAGALAVWAATGNRATEARSAAGRTLRIGYGGGVCEAPLYAAYTQGLFARHGLKVELVKTGGDVIKDAVGSGKLDAAPGILFSWLKPIEQGVDVKLASGLHQGCLRLITKKGGPITDIRQLKGRTIGVAAIGDSAMSFFSLDLLDAGLHPVDDVEWRVYPGDQLGQVLDSGQVQAVAASDPHGFLPQLRGIAAELANNRQGANAQHYCCTTALNGRLLREDPETAARLVRAWSEGSRWVAANPVATARLEVEHKYVAAERSDIERVLASYVFAPSAAGLKGEIGPDVVKFKRTGYLDARTDPKALADKAFADLGLDF</sequence>
<evidence type="ECO:0000256" key="1">
    <source>
        <dbReference type="ARBA" id="ARBA00010742"/>
    </source>
</evidence>
<dbReference type="RefSeq" id="WP_184614747.1">
    <property type="nucleotide sequence ID" value="NZ_BOOS01000077.1"/>
</dbReference>
<dbReference type="SMART" id="SM00062">
    <property type="entry name" value="PBPb"/>
    <property type="match status" value="1"/>
</dbReference>
<dbReference type="AlphaFoldDB" id="A0A7W9DSX6"/>
<dbReference type="Gene3D" id="3.40.190.10">
    <property type="entry name" value="Periplasmic binding protein-like II"/>
    <property type="match status" value="2"/>
</dbReference>